<accession>A0AAD7S1F9</accession>
<sequence>MEHMKADRFGAALELAEDADKFTGTFWLALVRTAWRLTFLHCAHPPGFAERLGLRGVPQQCTSAPIGHS</sequence>
<comment type="caution">
    <text evidence="1">The sequence shown here is derived from an EMBL/GenBank/DDBJ whole genome shotgun (WGS) entry which is preliminary data.</text>
</comment>
<name>A0AAD7S1F9_9TELE</name>
<dbReference type="Proteomes" id="UP001221898">
    <property type="component" value="Unassembled WGS sequence"/>
</dbReference>
<keyword evidence="2" id="KW-1185">Reference proteome</keyword>
<gene>
    <name evidence="1" type="ORF">AAFF_G00049350</name>
</gene>
<reference evidence="1" key="1">
    <citation type="journal article" date="2023" name="Science">
        <title>Genome structures resolve the early diversification of teleost fishes.</title>
        <authorList>
            <person name="Parey E."/>
            <person name="Louis A."/>
            <person name="Montfort J."/>
            <person name="Bouchez O."/>
            <person name="Roques C."/>
            <person name="Iampietro C."/>
            <person name="Lluch J."/>
            <person name="Castinel A."/>
            <person name="Donnadieu C."/>
            <person name="Desvignes T."/>
            <person name="Floi Bucao C."/>
            <person name="Jouanno E."/>
            <person name="Wen M."/>
            <person name="Mejri S."/>
            <person name="Dirks R."/>
            <person name="Jansen H."/>
            <person name="Henkel C."/>
            <person name="Chen W.J."/>
            <person name="Zahm M."/>
            <person name="Cabau C."/>
            <person name="Klopp C."/>
            <person name="Thompson A.W."/>
            <person name="Robinson-Rechavi M."/>
            <person name="Braasch I."/>
            <person name="Lecointre G."/>
            <person name="Bobe J."/>
            <person name="Postlethwait J.H."/>
            <person name="Berthelot C."/>
            <person name="Roest Crollius H."/>
            <person name="Guiguen Y."/>
        </authorList>
    </citation>
    <scope>NUCLEOTIDE SEQUENCE</scope>
    <source>
        <strain evidence="1">NC1722</strain>
    </source>
</reference>
<evidence type="ECO:0000313" key="1">
    <source>
        <dbReference type="EMBL" id="KAJ8394130.1"/>
    </source>
</evidence>
<proteinExistence type="predicted"/>
<evidence type="ECO:0000313" key="2">
    <source>
        <dbReference type="Proteomes" id="UP001221898"/>
    </source>
</evidence>
<protein>
    <submittedName>
        <fullName evidence="1">Uncharacterized protein</fullName>
    </submittedName>
</protein>
<dbReference type="AlphaFoldDB" id="A0AAD7S1F9"/>
<organism evidence="1 2">
    <name type="scientific">Aldrovandia affinis</name>
    <dbReference type="NCBI Taxonomy" id="143900"/>
    <lineage>
        <taxon>Eukaryota</taxon>
        <taxon>Metazoa</taxon>
        <taxon>Chordata</taxon>
        <taxon>Craniata</taxon>
        <taxon>Vertebrata</taxon>
        <taxon>Euteleostomi</taxon>
        <taxon>Actinopterygii</taxon>
        <taxon>Neopterygii</taxon>
        <taxon>Teleostei</taxon>
        <taxon>Notacanthiformes</taxon>
        <taxon>Halosauridae</taxon>
        <taxon>Aldrovandia</taxon>
    </lineage>
</organism>
<dbReference type="EMBL" id="JAINUG010000129">
    <property type="protein sequence ID" value="KAJ8394130.1"/>
    <property type="molecule type" value="Genomic_DNA"/>
</dbReference>